<dbReference type="GO" id="GO:0036440">
    <property type="term" value="F:citrate synthase activity"/>
    <property type="evidence" value="ECO:0007669"/>
    <property type="project" value="UniProtKB-EC"/>
</dbReference>
<dbReference type="PROSITE" id="PS00480">
    <property type="entry name" value="CITRATE_SYNTHASE"/>
    <property type="match status" value="1"/>
</dbReference>
<dbReference type="Pfam" id="PF00285">
    <property type="entry name" value="Citrate_synt"/>
    <property type="match status" value="1"/>
</dbReference>
<evidence type="ECO:0000256" key="3">
    <source>
        <dbReference type="ARBA" id="ARBA00022679"/>
    </source>
</evidence>
<dbReference type="PANTHER" id="PTHR11739">
    <property type="entry name" value="CITRATE SYNTHASE"/>
    <property type="match status" value="1"/>
</dbReference>
<proteinExistence type="inferred from homology"/>
<dbReference type="InterPro" id="IPR036969">
    <property type="entry name" value="Citrate_synthase_sf"/>
</dbReference>
<evidence type="ECO:0000256" key="5">
    <source>
        <dbReference type="PIRNR" id="PIRNR001369"/>
    </source>
</evidence>
<keyword evidence="9" id="KW-1185">Reference proteome</keyword>
<sequence>MNKINEGLEGVAIGTSKITFIDGLNGTLIYRGYRVEDIASKYSFEEVAYLLLLGKFPEPEELILFSKKMSEARNLPKWAYQIMDFIPEKASYMAALRTILSAMPVGDNSYPPELEEAIKLIASVPVIIAYLFNKRKGKQFKEPDMSLGHVENYLYMLSGEKPLPEKIKLLETYLILSMDHSINASTFTARVVTSTEADLTSSIVAAVSALIGPLHGGAPSKVDTLLAEIGCIENAEFTIKQKLAHGERIMGFGHRVYKIYDPRGAALRSICEKYKKFDPLLQLGLDVEPIIVKILKEEKPGRDLYTNLEFWAAAALRVSGLESGLYTPTFCLGRIVGWSAHIIEQAGKNRLIRPTILYTGSIPES</sequence>
<dbReference type="Proteomes" id="UP000222168">
    <property type="component" value="Unassembled WGS sequence"/>
</dbReference>
<dbReference type="InterPro" id="IPR016143">
    <property type="entry name" value="Citrate_synth-like_sm_a-sub"/>
</dbReference>
<evidence type="ECO:0000313" key="8">
    <source>
        <dbReference type="EMBL" id="PHM61568.1"/>
    </source>
</evidence>
<feature type="active site" evidence="6">
    <location>
        <position position="309"/>
    </location>
</feature>
<comment type="similarity">
    <text evidence="2 5 7">Belongs to the citrate synthase family.</text>
</comment>
<dbReference type="GO" id="GO:0005975">
    <property type="term" value="P:carbohydrate metabolic process"/>
    <property type="evidence" value="ECO:0007669"/>
    <property type="project" value="TreeGrafter"/>
</dbReference>
<accession>A0A2D0KDS7</accession>
<dbReference type="PANTHER" id="PTHR11739:SF4">
    <property type="entry name" value="CITRATE SYNTHASE, PEROXISOMAL"/>
    <property type="match status" value="1"/>
</dbReference>
<dbReference type="EMBL" id="NJAK01000001">
    <property type="protein sequence ID" value="PHM61568.1"/>
    <property type="molecule type" value="Genomic_DNA"/>
</dbReference>
<dbReference type="InterPro" id="IPR016142">
    <property type="entry name" value="Citrate_synth-like_lrg_a-sub"/>
</dbReference>
<dbReference type="GO" id="GO:0006099">
    <property type="term" value="P:tricarboxylic acid cycle"/>
    <property type="evidence" value="ECO:0007669"/>
    <property type="project" value="UniProtKB-UniPathway"/>
</dbReference>
<keyword evidence="8" id="KW-0012">Acyltransferase</keyword>
<dbReference type="InterPro" id="IPR002020">
    <property type="entry name" value="Citrate_synthase"/>
</dbReference>
<feature type="active site" evidence="6">
    <location>
        <position position="254"/>
    </location>
</feature>
<dbReference type="GO" id="GO:0005829">
    <property type="term" value="C:cytosol"/>
    <property type="evidence" value="ECO:0007669"/>
    <property type="project" value="TreeGrafter"/>
</dbReference>
<name>A0A2D0KDS7_9GAMM</name>
<dbReference type="InterPro" id="IPR019810">
    <property type="entry name" value="Citrate_synthase_AS"/>
</dbReference>
<dbReference type="InterPro" id="IPR024176">
    <property type="entry name" value="Citrate_synthase_bac-typ"/>
</dbReference>
<dbReference type="RefSeq" id="WP_099116720.1">
    <property type="nucleotide sequence ID" value="NZ_NJAK01000001.1"/>
</dbReference>
<dbReference type="PRINTS" id="PR00143">
    <property type="entry name" value="CITRTSNTHASE"/>
</dbReference>
<gene>
    <name evidence="8" type="ORF">Xish_00704</name>
</gene>
<dbReference type="OrthoDB" id="9800864at2"/>
<dbReference type="SUPFAM" id="SSF48256">
    <property type="entry name" value="Citrate synthase"/>
    <property type="match status" value="1"/>
</dbReference>
<evidence type="ECO:0000256" key="4">
    <source>
        <dbReference type="ARBA" id="ARBA00049288"/>
    </source>
</evidence>
<evidence type="ECO:0000256" key="1">
    <source>
        <dbReference type="ARBA" id="ARBA00004751"/>
    </source>
</evidence>
<dbReference type="AlphaFoldDB" id="A0A2D0KDS7"/>
<dbReference type="Gene3D" id="1.10.230.10">
    <property type="entry name" value="Cytochrome P450-Terp, domain 2"/>
    <property type="match status" value="1"/>
</dbReference>
<evidence type="ECO:0000313" key="9">
    <source>
        <dbReference type="Proteomes" id="UP000222168"/>
    </source>
</evidence>
<dbReference type="PIRSF" id="PIRSF001369">
    <property type="entry name" value="Citrate_synth"/>
    <property type="match status" value="1"/>
</dbReference>
<organism evidence="8 9">
    <name type="scientific">Xenorhabdus ishibashii</name>
    <dbReference type="NCBI Taxonomy" id="1034471"/>
    <lineage>
        <taxon>Bacteria</taxon>
        <taxon>Pseudomonadati</taxon>
        <taxon>Pseudomonadota</taxon>
        <taxon>Gammaproteobacteria</taxon>
        <taxon>Enterobacterales</taxon>
        <taxon>Morganellaceae</taxon>
        <taxon>Xenorhabdus</taxon>
    </lineage>
</organism>
<comment type="caution">
    <text evidence="8">The sequence shown here is derived from an EMBL/GenBank/DDBJ whole genome shotgun (WGS) entry which is preliminary data.</text>
</comment>
<evidence type="ECO:0000256" key="6">
    <source>
        <dbReference type="PIRSR" id="PIRSR001369-1"/>
    </source>
</evidence>
<comment type="pathway">
    <text evidence="1">Carbohydrate metabolism; tricarboxylic acid cycle; isocitrate from oxaloacetate: step 1/2.</text>
</comment>
<evidence type="ECO:0000256" key="7">
    <source>
        <dbReference type="RuleBase" id="RU003406"/>
    </source>
</evidence>
<dbReference type="Gene3D" id="1.10.580.10">
    <property type="entry name" value="Citrate Synthase, domain 1"/>
    <property type="match status" value="1"/>
</dbReference>
<protein>
    <recommendedName>
        <fullName evidence="5">Citrate synthase</fullName>
    </recommendedName>
</protein>
<reference evidence="8 9" key="1">
    <citation type="journal article" date="2017" name="Nat. Microbiol.">
        <title>Natural product diversity associated with the nematode symbionts Photorhabdus and Xenorhabdus.</title>
        <authorList>
            <person name="Tobias N.J."/>
            <person name="Wolff H."/>
            <person name="Djahanschiri B."/>
            <person name="Grundmann F."/>
            <person name="Kronenwerth M."/>
            <person name="Shi Y.M."/>
            <person name="Simonyi S."/>
            <person name="Grun P."/>
            <person name="Shapiro-Ilan D."/>
            <person name="Pidot S.J."/>
            <person name="Stinear T.P."/>
            <person name="Ebersberger I."/>
            <person name="Bode H.B."/>
        </authorList>
    </citation>
    <scope>NUCLEOTIDE SEQUENCE [LARGE SCALE GENOMIC DNA]</scope>
    <source>
        <strain evidence="8 9">DSM 22670</strain>
    </source>
</reference>
<keyword evidence="3 5" id="KW-0808">Transferase</keyword>
<dbReference type="UniPathway" id="UPA00223">
    <property type="reaction ID" value="UER00717"/>
</dbReference>
<evidence type="ECO:0000256" key="2">
    <source>
        <dbReference type="ARBA" id="ARBA00010566"/>
    </source>
</evidence>
<comment type="catalytic activity">
    <reaction evidence="4">
        <text>oxaloacetate + acetyl-CoA + H2O = citrate + CoA + H(+)</text>
        <dbReference type="Rhea" id="RHEA:16845"/>
        <dbReference type="ChEBI" id="CHEBI:15377"/>
        <dbReference type="ChEBI" id="CHEBI:15378"/>
        <dbReference type="ChEBI" id="CHEBI:16452"/>
        <dbReference type="ChEBI" id="CHEBI:16947"/>
        <dbReference type="ChEBI" id="CHEBI:57287"/>
        <dbReference type="ChEBI" id="CHEBI:57288"/>
        <dbReference type="EC" id="2.3.3.16"/>
    </reaction>
</comment>